<evidence type="ECO:0000313" key="2">
    <source>
        <dbReference type="Proteomes" id="UP000543030"/>
    </source>
</evidence>
<reference evidence="1 2" key="1">
    <citation type="submission" date="2020-08" db="EMBL/GenBank/DDBJ databases">
        <title>Genomic Encyclopedia of Type Strains, Phase IV (KMG-IV): sequencing the most valuable type-strain genomes for metagenomic binning, comparative biology and taxonomic classification.</title>
        <authorList>
            <person name="Goeker M."/>
        </authorList>
    </citation>
    <scope>NUCLEOTIDE SEQUENCE [LARGE SCALE GENOMIC DNA]</scope>
    <source>
        <strain evidence="1 2">DSM 18233</strain>
    </source>
</reference>
<proteinExistence type="predicted"/>
<evidence type="ECO:0000313" key="1">
    <source>
        <dbReference type="EMBL" id="MBB5193242.1"/>
    </source>
</evidence>
<dbReference type="Proteomes" id="UP000543030">
    <property type="component" value="Unassembled WGS sequence"/>
</dbReference>
<name>A0A840RM23_9NEIS</name>
<sequence>MLRRLAGISGDVWYDEGGGDALANSIGSGHRPLRHTCSPGGRGRGIGGVSLSLSVSATKGTGAPMLGQHDVLPRIAT</sequence>
<protein>
    <submittedName>
        <fullName evidence="1">Uncharacterized protein</fullName>
    </submittedName>
</protein>
<dbReference type="EMBL" id="JACHHN010000010">
    <property type="protein sequence ID" value="MBB5193242.1"/>
    <property type="molecule type" value="Genomic_DNA"/>
</dbReference>
<keyword evidence="2" id="KW-1185">Reference proteome</keyword>
<organism evidence="1 2">
    <name type="scientific">Silvimonas terrae</name>
    <dbReference type="NCBI Taxonomy" id="300266"/>
    <lineage>
        <taxon>Bacteria</taxon>
        <taxon>Pseudomonadati</taxon>
        <taxon>Pseudomonadota</taxon>
        <taxon>Betaproteobacteria</taxon>
        <taxon>Neisseriales</taxon>
        <taxon>Chitinibacteraceae</taxon>
        <taxon>Silvimonas</taxon>
    </lineage>
</organism>
<comment type="caution">
    <text evidence="1">The sequence shown here is derived from an EMBL/GenBank/DDBJ whole genome shotgun (WGS) entry which is preliminary data.</text>
</comment>
<accession>A0A840RM23</accession>
<gene>
    <name evidence="1" type="ORF">HNQ50_003996</name>
</gene>
<dbReference type="AlphaFoldDB" id="A0A840RM23"/>